<dbReference type="GO" id="GO:0042910">
    <property type="term" value="F:xenobiotic transmembrane transporter activity"/>
    <property type="evidence" value="ECO:0007669"/>
    <property type="project" value="TreeGrafter"/>
</dbReference>
<reference evidence="3 4" key="1">
    <citation type="submission" date="2018-11" db="EMBL/GenBank/DDBJ databases">
        <authorList>
            <person name="Mardanov A.V."/>
            <person name="Ravin N.V."/>
            <person name="Dedysh S.N."/>
        </authorList>
    </citation>
    <scope>NUCLEOTIDE SEQUENCE [LARGE SCALE GENOMIC DNA]</scope>
    <source>
        <strain evidence="3 4">AF10</strain>
    </source>
</reference>
<dbReference type="RefSeq" id="WP_128915200.1">
    <property type="nucleotide sequence ID" value="NZ_RDSM01000004.1"/>
</dbReference>
<gene>
    <name evidence="3" type="ORF">GRAN_4587</name>
</gene>
<proteinExistence type="predicted"/>
<dbReference type="SUPFAM" id="SSF82866">
    <property type="entry name" value="Multidrug efflux transporter AcrB transmembrane domain"/>
    <property type="match status" value="2"/>
</dbReference>
<feature type="transmembrane region" description="Helical" evidence="2">
    <location>
        <begin position="886"/>
        <end position="908"/>
    </location>
</feature>
<dbReference type="SUPFAM" id="SSF82714">
    <property type="entry name" value="Multidrug efflux transporter AcrB TolC docking domain, DN and DC subdomains"/>
    <property type="match status" value="2"/>
</dbReference>
<dbReference type="InterPro" id="IPR001036">
    <property type="entry name" value="Acrflvin-R"/>
</dbReference>
<keyword evidence="2" id="KW-1133">Transmembrane helix</keyword>
<dbReference type="PANTHER" id="PTHR32063:SF8">
    <property type="entry name" value="CATION EFFLUX PROTEIN"/>
    <property type="match status" value="1"/>
</dbReference>
<evidence type="ECO:0000313" key="4">
    <source>
        <dbReference type="Proteomes" id="UP000289437"/>
    </source>
</evidence>
<feature type="transmembrane region" description="Helical" evidence="2">
    <location>
        <begin position="1021"/>
        <end position="1044"/>
    </location>
</feature>
<dbReference type="PRINTS" id="PR00702">
    <property type="entry name" value="ACRIFLAVINRP"/>
</dbReference>
<comment type="caution">
    <text evidence="3">The sequence shown here is derived from an EMBL/GenBank/DDBJ whole genome shotgun (WGS) entry which is preliminary data.</text>
</comment>
<dbReference type="EMBL" id="RDSM01000004">
    <property type="protein sequence ID" value="RXH54291.1"/>
    <property type="molecule type" value="Genomic_DNA"/>
</dbReference>
<keyword evidence="2" id="KW-0812">Transmembrane</keyword>
<sequence>MWIVVLALRRPYTFVVLSLLILLLGIGSAIEAPKDIFPAINIPVVTIVWTYTGLTPNEMEGRVISVCERALTTTVNDIEHQESESYQGVAVIKVFFQPTVKVDLAMSQITAIVQTVLRVLPPGITPPAILKYDASTVPIVQLALGGNGLTEADLYDLGLSFIRPRLSNVQGASIPLPYGGKVRQVMVDTDPNLMFAHHLAATDVSTAVAQQNLILPAGTARLGDREFVVRLNSSTSTISALNDLPVRASNGAVVYLKDVAQVHQGFAIQTNVVRQDGKRGALLTVLKNGETSTLDIVKGIKEAIPKVKAGLPPALTITPLFDQSTFVRSSIYEVVREATIAAGLTGLMILLFLGSWRSTLIVCTSIPLSIATSLIILTAFGETINVMTLGGLALAVGILVDDATVEIENTHRNMSEKKPLVRAILDSAQQVAAPAFVSTLSICIVFLPVLLLSGAAKYLFTPLAMAVAFAMMASYFLSRTLVPTMMHFLLPAEIFLYQDEGAAEKEEKTNWVWRWHSKFDRQFEKMRHHYKDTLEWCLLNPVITLTLFTVFVVCSLPLVFMIGEDFFPYVDSGQMRLHVNPPQGLRIEDAELYFAKVDKEIRAVIPTDEVELLLDNIGLPNSGINLAFGSSATISNSDGEILIALKPGKRDTTKYMRLLREDLAKKFPDGEFFFTPANITNQILDFGLPAPIDLQVVGRDKGNYELAVKMAKQIAAIPGAVDVHVHQQVTYPTMQVNVDRSKARQLGLSQNDVAQSMLISLSGTGQTAPNEWLNTANGVNYQVVVQTPNYRVDTLQALARTPVTSPNGNSSQLLGNLATFRRDASPIIIDHYNIQPVFDVYADVDNRDLGSVSTAINKIMAEQKKTLPVGVTMELRGEVKTMNDSFLRLGIGIIFAIALVYLLMAVNFQSWLDPLIILMAIPGAFCGILWMLFATQTTFNVPSLMGTIMTIGVATANSILMVVFANDERIAGRDQFEAALNAGFTRLRPVCMTALAMIIGMLPMALALGEGGEQNAPLGRAVIGGLLLATVGTLFIVPVIYSLMKKNAPADFDKEIDEAEKQQQEAEHQEQPA</sequence>
<accession>A0A4Q0SYL6</accession>
<feature type="transmembrane region" description="Helical" evidence="2">
    <location>
        <begin position="987"/>
        <end position="1009"/>
    </location>
</feature>
<feature type="transmembrane region" description="Helical" evidence="2">
    <location>
        <begin position="945"/>
        <end position="966"/>
    </location>
</feature>
<dbReference type="GO" id="GO:0005886">
    <property type="term" value="C:plasma membrane"/>
    <property type="evidence" value="ECO:0007669"/>
    <property type="project" value="TreeGrafter"/>
</dbReference>
<dbReference type="Gene3D" id="1.20.1640.10">
    <property type="entry name" value="Multidrug efflux transporter AcrB transmembrane domain"/>
    <property type="match status" value="2"/>
</dbReference>
<feature type="transmembrane region" description="Helical" evidence="2">
    <location>
        <begin position="360"/>
        <end position="380"/>
    </location>
</feature>
<dbReference type="Gene3D" id="3.30.2090.10">
    <property type="entry name" value="Multidrug efflux transporter AcrB TolC docking domain, DN and DC subdomains"/>
    <property type="match status" value="2"/>
</dbReference>
<evidence type="ECO:0000256" key="2">
    <source>
        <dbReference type="SAM" id="Phobius"/>
    </source>
</evidence>
<keyword evidence="4" id="KW-1185">Reference proteome</keyword>
<protein>
    <submittedName>
        <fullName evidence="3">Cobalt-zinc-cadmium resistance protein CzcA</fullName>
    </submittedName>
</protein>
<dbReference type="OrthoDB" id="9757876at2"/>
<dbReference type="Pfam" id="PF00873">
    <property type="entry name" value="ACR_tran"/>
    <property type="match status" value="1"/>
</dbReference>
<feature type="transmembrane region" description="Helical" evidence="2">
    <location>
        <begin position="458"/>
        <end position="477"/>
    </location>
</feature>
<name>A0A4Q0SYL6_9BACT</name>
<reference evidence="4" key="2">
    <citation type="submission" date="2019-02" db="EMBL/GenBank/DDBJ databases">
        <title>Granulicella sibirica sp. nov., a psychrotolerant acidobacterium isolated from an organic soil layer in forested tundra, West Siberia.</title>
        <authorList>
            <person name="Oshkin I.Y."/>
            <person name="Kulichevskaya I.S."/>
            <person name="Rijpstra W.I.C."/>
            <person name="Sinninghe Damste J.S."/>
            <person name="Rakitin A.L."/>
            <person name="Ravin N.V."/>
            <person name="Dedysh S.N."/>
        </authorList>
    </citation>
    <scope>NUCLEOTIDE SEQUENCE [LARGE SCALE GENOMIC DNA]</scope>
    <source>
        <strain evidence="4">AF10</strain>
    </source>
</reference>
<feature type="transmembrane region" description="Helical" evidence="2">
    <location>
        <begin position="536"/>
        <end position="562"/>
    </location>
</feature>
<feature type="transmembrane region" description="Helical" evidence="2">
    <location>
        <begin position="915"/>
        <end position="933"/>
    </location>
</feature>
<dbReference type="Proteomes" id="UP000289437">
    <property type="component" value="Unassembled WGS sequence"/>
</dbReference>
<dbReference type="AlphaFoldDB" id="A0A4Q0SYL6"/>
<organism evidence="3 4">
    <name type="scientific">Granulicella sibirica</name>
    <dbReference type="NCBI Taxonomy" id="2479048"/>
    <lineage>
        <taxon>Bacteria</taxon>
        <taxon>Pseudomonadati</taxon>
        <taxon>Acidobacteriota</taxon>
        <taxon>Terriglobia</taxon>
        <taxon>Terriglobales</taxon>
        <taxon>Acidobacteriaceae</taxon>
        <taxon>Granulicella</taxon>
    </lineage>
</organism>
<evidence type="ECO:0000313" key="3">
    <source>
        <dbReference type="EMBL" id="RXH54291.1"/>
    </source>
</evidence>
<dbReference type="Gene3D" id="3.30.70.1430">
    <property type="entry name" value="Multidrug efflux transporter AcrB pore domain"/>
    <property type="match status" value="2"/>
</dbReference>
<dbReference type="InterPro" id="IPR027463">
    <property type="entry name" value="AcrB_DN_DC_subdom"/>
</dbReference>
<dbReference type="SUPFAM" id="SSF82693">
    <property type="entry name" value="Multidrug efflux transporter AcrB pore domain, PN1, PN2, PC1 and PC2 subdomains"/>
    <property type="match status" value="2"/>
</dbReference>
<feature type="transmembrane region" description="Helical" evidence="2">
    <location>
        <begin position="431"/>
        <end position="452"/>
    </location>
</feature>
<feature type="compositionally biased region" description="Basic and acidic residues" evidence="1">
    <location>
        <begin position="1059"/>
        <end position="1073"/>
    </location>
</feature>
<dbReference type="PANTHER" id="PTHR32063">
    <property type="match status" value="1"/>
</dbReference>
<evidence type="ECO:0000256" key="1">
    <source>
        <dbReference type="SAM" id="MobiDB-lite"/>
    </source>
</evidence>
<dbReference type="Gene3D" id="3.30.70.1320">
    <property type="entry name" value="Multidrug efflux transporter AcrB pore domain like"/>
    <property type="match status" value="1"/>
</dbReference>
<feature type="region of interest" description="Disordered" evidence="1">
    <location>
        <begin position="1054"/>
        <end position="1073"/>
    </location>
</feature>
<dbReference type="Gene3D" id="3.30.70.1440">
    <property type="entry name" value="Multidrug efflux transporter AcrB pore domain"/>
    <property type="match status" value="1"/>
</dbReference>
<keyword evidence="2" id="KW-0472">Membrane</keyword>